<keyword evidence="4" id="KW-1185">Reference proteome</keyword>
<dbReference type="Gene3D" id="3.40.50.720">
    <property type="entry name" value="NAD(P)-binding Rossmann-like Domain"/>
    <property type="match status" value="1"/>
</dbReference>
<dbReference type="InterPro" id="IPR002347">
    <property type="entry name" value="SDR_fam"/>
</dbReference>
<evidence type="ECO:0000313" key="4">
    <source>
        <dbReference type="Proteomes" id="UP000701341"/>
    </source>
</evidence>
<organism evidence="3 4">
    <name type="scientific">Penicillium crustosum</name>
    <name type="common">Blue mold fungus</name>
    <dbReference type="NCBI Taxonomy" id="36656"/>
    <lineage>
        <taxon>Eukaryota</taxon>
        <taxon>Fungi</taxon>
        <taxon>Dikarya</taxon>
        <taxon>Ascomycota</taxon>
        <taxon>Pezizomycotina</taxon>
        <taxon>Eurotiomycetes</taxon>
        <taxon>Eurotiomycetidae</taxon>
        <taxon>Eurotiales</taxon>
        <taxon>Aspergillaceae</taxon>
        <taxon>Penicillium</taxon>
    </lineage>
</organism>
<proteinExistence type="inferred from homology"/>
<dbReference type="EMBL" id="JAAOZQ010000012">
    <property type="protein sequence ID" value="KAF7528151.1"/>
    <property type="molecule type" value="Genomic_DNA"/>
</dbReference>
<dbReference type="GO" id="GO:0016491">
    <property type="term" value="F:oxidoreductase activity"/>
    <property type="evidence" value="ECO:0007669"/>
    <property type="project" value="UniProtKB-KW"/>
</dbReference>
<name>A0A9P5GNA4_PENCR</name>
<dbReference type="Pfam" id="PF13561">
    <property type="entry name" value="adh_short_C2"/>
    <property type="match status" value="1"/>
</dbReference>
<evidence type="ECO:0000313" key="3">
    <source>
        <dbReference type="EMBL" id="KAF7528151.1"/>
    </source>
</evidence>
<dbReference type="InterPro" id="IPR036291">
    <property type="entry name" value="NAD(P)-bd_dom_sf"/>
</dbReference>
<evidence type="ECO:0000256" key="2">
    <source>
        <dbReference type="ARBA" id="ARBA00023002"/>
    </source>
</evidence>
<protein>
    <recommendedName>
        <fullName evidence="5">Short-chain dehydrogenase</fullName>
    </recommendedName>
</protein>
<dbReference type="SUPFAM" id="SSF51735">
    <property type="entry name" value="NAD(P)-binding Rossmann-fold domains"/>
    <property type="match status" value="1"/>
</dbReference>
<accession>A0A9P5GNA4</accession>
<comment type="similarity">
    <text evidence="1">Belongs to the short-chain dehydrogenases/reductases (SDR) family.</text>
</comment>
<gene>
    <name evidence="3" type="ORF">PCG10_001439</name>
</gene>
<comment type="caution">
    <text evidence="3">The sequence shown here is derived from an EMBL/GenBank/DDBJ whole genome shotgun (WGS) entry which is preliminary data.</text>
</comment>
<evidence type="ECO:0008006" key="5">
    <source>
        <dbReference type="Google" id="ProtNLM"/>
    </source>
</evidence>
<dbReference type="AlphaFoldDB" id="A0A9P5GNA4"/>
<dbReference type="PANTHER" id="PTHR43669:SF4">
    <property type="entry name" value="SHORT-CHAIN DEHYDROGENASE"/>
    <property type="match status" value="1"/>
</dbReference>
<sequence length="230" mass="24704">MANTSPVILILGSGPNVGHHVARAFAGKGYKVALASRSLKEEDSNKDRVCISADLSDPQSVKDIFSKVKASLGLPSVVVYNAAATTSNDPANPLSLPLADFNRDLQINTTSAFVAAQQAALSFEQLPDNRSKTFIYTGNILNLTPIANLLDLGVGKSATAHIIRSAAAAYSDRGFKFYYADERYADGAPAYSGVNGEAHGRFYAELAEHKFQGPWQQTFVKDIGYKHFSA</sequence>
<dbReference type="OrthoDB" id="5336600at2759"/>
<evidence type="ECO:0000256" key="1">
    <source>
        <dbReference type="ARBA" id="ARBA00006484"/>
    </source>
</evidence>
<reference evidence="3" key="1">
    <citation type="submission" date="2020-02" db="EMBL/GenBank/DDBJ databases">
        <authorList>
            <person name="Lichtner F.J."/>
        </authorList>
    </citation>
    <scope>NUCLEOTIDE SEQUENCE</scope>
    <source>
        <strain evidence="3">G10</strain>
    </source>
</reference>
<dbReference type="PANTHER" id="PTHR43669">
    <property type="entry name" value="5-KETO-D-GLUCONATE 5-REDUCTASE"/>
    <property type="match status" value="1"/>
</dbReference>
<dbReference type="Proteomes" id="UP000701341">
    <property type="component" value="Unassembled WGS sequence"/>
</dbReference>
<keyword evidence="2" id="KW-0560">Oxidoreductase</keyword>